<evidence type="ECO:0000256" key="1">
    <source>
        <dbReference type="SAM" id="Phobius"/>
    </source>
</evidence>
<name>A0ABV6JUX2_9PROT</name>
<sequence>MIRGVAAVQVVFLHLASAYWPEWILAPSGSTGATWRATPLFVPFDGYSAVFLFFGLSGFVLTRAWSGDSSVLPVVVGRYLRLALPALAACLLAWVAMRLFGHPNLRAGEVLASSWLQGSWDLRPNLPDVFRDGLLDAPLLGYDGAGYLSKYDWPGPELRSLTRAWVPLLWTLSLEFQGAMLVLALVRLRQSFPRLWLPAVAGLLVVLVRSAFLCFLLGHLLSFVSPGRAPGAARTTATKNTMAIPLLGLLLVSLGAWIGVLAEGGVAAAIGTLCRAELPALPCLSVYQCQKMTGGMLEFLGLVLAFGGVAVRRPILLALGRWSFPLYLGHWPGVVAAGAATYLLLQPVLGEVPARLMACVTALAWTAMAVALLLRADGFAQSLSRVLRGRPRRVGEGGAGHPG</sequence>
<dbReference type="Proteomes" id="UP001589865">
    <property type="component" value="Unassembled WGS sequence"/>
</dbReference>
<keyword evidence="1" id="KW-0812">Transmembrane</keyword>
<feature type="transmembrane region" description="Helical" evidence="1">
    <location>
        <begin position="327"/>
        <end position="345"/>
    </location>
</feature>
<evidence type="ECO:0000313" key="4">
    <source>
        <dbReference type="Proteomes" id="UP001589865"/>
    </source>
</evidence>
<feature type="transmembrane region" description="Helical" evidence="1">
    <location>
        <begin position="42"/>
        <end position="61"/>
    </location>
</feature>
<dbReference type="PANTHER" id="PTHR23028:SF134">
    <property type="entry name" value="PUTATIVE (AFU_ORTHOLOGUE AFUA_4G08520)-RELATED"/>
    <property type="match status" value="1"/>
</dbReference>
<evidence type="ECO:0000313" key="3">
    <source>
        <dbReference type="EMBL" id="MFC0409265.1"/>
    </source>
</evidence>
<dbReference type="RefSeq" id="WP_377045010.1">
    <property type="nucleotide sequence ID" value="NZ_JBHLUN010000008.1"/>
</dbReference>
<feature type="transmembrane region" description="Helical" evidence="1">
    <location>
        <begin position="164"/>
        <end position="188"/>
    </location>
</feature>
<comment type="caution">
    <text evidence="3">The sequence shown here is derived from an EMBL/GenBank/DDBJ whole genome shotgun (WGS) entry which is preliminary data.</text>
</comment>
<protein>
    <submittedName>
        <fullName evidence="3">Acyltransferase family protein</fullName>
    </submittedName>
</protein>
<feature type="transmembrane region" description="Helical" evidence="1">
    <location>
        <begin position="195"/>
        <end position="222"/>
    </location>
</feature>
<dbReference type="Pfam" id="PF01757">
    <property type="entry name" value="Acyl_transf_3"/>
    <property type="match status" value="1"/>
</dbReference>
<keyword evidence="3" id="KW-0012">Acyltransferase</keyword>
<feature type="transmembrane region" description="Helical" evidence="1">
    <location>
        <begin position="352"/>
        <end position="374"/>
    </location>
</feature>
<dbReference type="EMBL" id="JBHLUN010000008">
    <property type="protein sequence ID" value="MFC0409265.1"/>
    <property type="molecule type" value="Genomic_DNA"/>
</dbReference>
<keyword evidence="4" id="KW-1185">Reference proteome</keyword>
<dbReference type="GO" id="GO:0016746">
    <property type="term" value="F:acyltransferase activity"/>
    <property type="evidence" value="ECO:0007669"/>
    <property type="project" value="UniProtKB-KW"/>
</dbReference>
<feature type="domain" description="Acyltransferase 3" evidence="2">
    <location>
        <begin position="2"/>
        <end position="367"/>
    </location>
</feature>
<feature type="transmembrane region" description="Helical" evidence="1">
    <location>
        <begin position="242"/>
        <end position="274"/>
    </location>
</feature>
<dbReference type="PANTHER" id="PTHR23028">
    <property type="entry name" value="ACETYLTRANSFERASE"/>
    <property type="match status" value="1"/>
</dbReference>
<organism evidence="3 4">
    <name type="scientific">Roseomonas elaeocarpi</name>
    <dbReference type="NCBI Taxonomy" id="907779"/>
    <lineage>
        <taxon>Bacteria</taxon>
        <taxon>Pseudomonadati</taxon>
        <taxon>Pseudomonadota</taxon>
        <taxon>Alphaproteobacteria</taxon>
        <taxon>Acetobacterales</taxon>
        <taxon>Roseomonadaceae</taxon>
        <taxon>Roseomonas</taxon>
    </lineage>
</organism>
<gene>
    <name evidence="3" type="ORF">ACFFGY_13490</name>
</gene>
<feature type="transmembrane region" description="Helical" evidence="1">
    <location>
        <begin position="82"/>
        <end position="101"/>
    </location>
</feature>
<feature type="transmembrane region" description="Helical" evidence="1">
    <location>
        <begin position="295"/>
        <end position="315"/>
    </location>
</feature>
<dbReference type="InterPro" id="IPR002656">
    <property type="entry name" value="Acyl_transf_3_dom"/>
</dbReference>
<keyword evidence="1" id="KW-1133">Transmembrane helix</keyword>
<dbReference type="InterPro" id="IPR050879">
    <property type="entry name" value="Acyltransferase_3"/>
</dbReference>
<reference evidence="3 4" key="1">
    <citation type="submission" date="2024-09" db="EMBL/GenBank/DDBJ databases">
        <authorList>
            <person name="Sun Q."/>
            <person name="Mori K."/>
        </authorList>
    </citation>
    <scope>NUCLEOTIDE SEQUENCE [LARGE SCALE GENOMIC DNA]</scope>
    <source>
        <strain evidence="3 4">TBRC 5777</strain>
    </source>
</reference>
<keyword evidence="1" id="KW-0472">Membrane</keyword>
<evidence type="ECO:0000259" key="2">
    <source>
        <dbReference type="Pfam" id="PF01757"/>
    </source>
</evidence>
<keyword evidence="3" id="KW-0808">Transferase</keyword>
<proteinExistence type="predicted"/>
<accession>A0ABV6JUX2</accession>